<dbReference type="Proteomes" id="UP000185494">
    <property type="component" value="Chromosome 1"/>
</dbReference>
<dbReference type="RefSeq" id="WP_075799568.1">
    <property type="nucleotide sequence ID" value="NZ_CP015583.1"/>
</dbReference>
<evidence type="ECO:0000313" key="1">
    <source>
        <dbReference type="EMBL" id="APT58817.1"/>
    </source>
</evidence>
<gene>
    <name evidence="1" type="ORF">RGI145_18580</name>
    <name evidence="2" type="ORF">RQ831_09750</name>
</gene>
<reference evidence="2 4" key="2">
    <citation type="journal article" date="2019" name="Microb. Pathog.">
        <title>Comparison of VITEK 2, MALDI-TOF MS, 16S rRNA gene sequencing, and whole-genome sequencing for identification of Roseomonas mucosa.</title>
        <authorList>
            <person name="Rudolph W.W."/>
            <person name="Gunzer F."/>
            <person name="Trauth M."/>
            <person name="Bunk B."/>
            <person name="Bigge R."/>
            <person name="Schrottner P."/>
        </authorList>
    </citation>
    <scope>NUCLEOTIDE SEQUENCE [LARGE SCALE GENOMIC DNA]</scope>
    <source>
        <strain evidence="2 4">DSM 103800</strain>
    </source>
</reference>
<evidence type="ECO:0000313" key="4">
    <source>
        <dbReference type="Proteomes" id="UP001258945"/>
    </source>
</evidence>
<dbReference type="AlphaFoldDB" id="A0A1L7AJ53"/>
<dbReference type="EMBL" id="CP015583">
    <property type="protein sequence ID" value="APT58817.1"/>
    <property type="molecule type" value="Genomic_DNA"/>
</dbReference>
<evidence type="ECO:0000313" key="2">
    <source>
        <dbReference type="EMBL" id="MDT8331337.1"/>
    </source>
</evidence>
<dbReference type="KEGG" id="rgi:RGI145_18580"/>
<keyword evidence="4" id="KW-1185">Reference proteome</keyword>
<organism evidence="1 3">
    <name type="scientific">Roseomonas gilardii</name>
    <dbReference type="NCBI Taxonomy" id="257708"/>
    <lineage>
        <taxon>Bacteria</taxon>
        <taxon>Pseudomonadati</taxon>
        <taxon>Pseudomonadota</taxon>
        <taxon>Alphaproteobacteria</taxon>
        <taxon>Acetobacterales</taxon>
        <taxon>Roseomonadaceae</taxon>
        <taxon>Roseomonas</taxon>
    </lineage>
</organism>
<sequence>MNMPVVALLWPDHAKREPDTVLRMLEVLERRCLEMGAEDAAGHLAEAMEALRRETTERRLAA</sequence>
<protein>
    <submittedName>
        <fullName evidence="2">Soj family protein</fullName>
    </submittedName>
</protein>
<dbReference type="Proteomes" id="UP001258945">
    <property type="component" value="Unassembled WGS sequence"/>
</dbReference>
<reference evidence="2" key="3">
    <citation type="submission" date="2023-09" db="EMBL/GenBank/DDBJ databases">
        <authorList>
            <person name="Schober I."/>
            <person name="Bunk B."/>
        </authorList>
    </citation>
    <scope>NUCLEOTIDE SEQUENCE</scope>
    <source>
        <strain evidence="2">DSM 103800</strain>
    </source>
</reference>
<dbReference type="EMBL" id="JAVVDO010000013">
    <property type="protein sequence ID" value="MDT8331337.1"/>
    <property type="molecule type" value="Genomic_DNA"/>
</dbReference>
<evidence type="ECO:0000313" key="3">
    <source>
        <dbReference type="Proteomes" id="UP000185494"/>
    </source>
</evidence>
<accession>A0A1L7AJ53</accession>
<proteinExistence type="predicted"/>
<name>A0A1L7AJ53_9PROT</name>
<reference evidence="1 3" key="1">
    <citation type="submission" date="2016-05" db="EMBL/GenBank/DDBJ databases">
        <title>Complete Genome and Methylome Analysis of Psychrotrophic Bacterial Isolates from Antarctic Lake Untersee.</title>
        <authorList>
            <person name="Fomenkov A."/>
            <person name="Akimov V.N."/>
            <person name="Vasilyeva L.V."/>
            <person name="Andersen D."/>
            <person name="Vincze T."/>
            <person name="Roberts R.J."/>
        </authorList>
    </citation>
    <scope>NUCLEOTIDE SEQUENCE [LARGE SCALE GENOMIC DNA]</scope>
    <source>
        <strain evidence="1 3">U14-5</strain>
    </source>
</reference>